<name>A0A6A0GZ09_HYAAZ</name>
<dbReference type="Pfam" id="PF02690">
    <property type="entry name" value="Na_Pi_cotrans"/>
    <property type="match status" value="1"/>
</dbReference>
<dbReference type="GO" id="GO:0005436">
    <property type="term" value="F:sodium:phosphate symporter activity"/>
    <property type="evidence" value="ECO:0007669"/>
    <property type="project" value="InterPro"/>
</dbReference>
<dbReference type="InterPro" id="IPR003841">
    <property type="entry name" value="Na/Pi_transpt"/>
</dbReference>
<evidence type="ECO:0000256" key="5">
    <source>
        <dbReference type="ARBA" id="ARBA00022989"/>
    </source>
</evidence>
<evidence type="ECO:0000256" key="2">
    <source>
        <dbReference type="ARBA" id="ARBA00005808"/>
    </source>
</evidence>
<feature type="transmembrane region" description="Helical" evidence="7">
    <location>
        <begin position="271"/>
        <end position="294"/>
    </location>
</feature>
<evidence type="ECO:0000256" key="7">
    <source>
        <dbReference type="SAM" id="Phobius"/>
    </source>
</evidence>
<keyword evidence="3" id="KW-1003">Cell membrane</keyword>
<reference evidence="8" key="2">
    <citation type="journal article" date="2018" name="Environ. Sci. Technol.">
        <title>The Toxicogenome of Hyalella azteca: A Model for Sediment Ecotoxicology and Evolutionary Toxicology.</title>
        <authorList>
            <person name="Poynton H.C."/>
            <person name="Hasenbein S."/>
            <person name="Benoit J.B."/>
            <person name="Sepulveda M.S."/>
            <person name="Poelchau M.F."/>
            <person name="Hughes D.S.T."/>
            <person name="Murali S.C."/>
            <person name="Chen S."/>
            <person name="Glastad K.M."/>
            <person name="Goodisman M.A.D."/>
            <person name="Werren J.H."/>
            <person name="Vineis J.H."/>
            <person name="Bowen J.L."/>
            <person name="Friedrich M."/>
            <person name="Jones J."/>
            <person name="Robertson H.M."/>
            <person name="Feyereisen R."/>
            <person name="Mechler-Hickson A."/>
            <person name="Mathers N."/>
            <person name="Lee C.E."/>
            <person name="Colbourne J.K."/>
            <person name="Biales A."/>
            <person name="Johnston J.S."/>
            <person name="Wellborn G.A."/>
            <person name="Rosendale A.J."/>
            <person name="Cridge A.G."/>
            <person name="Munoz-Torres M.C."/>
            <person name="Bain P.A."/>
            <person name="Manny A.R."/>
            <person name="Major K.M."/>
            <person name="Lambert F.N."/>
            <person name="Vulpe C.D."/>
            <person name="Tuck P."/>
            <person name="Blalock B.J."/>
            <person name="Lin Y.Y."/>
            <person name="Smith M.E."/>
            <person name="Ochoa-Acuna H."/>
            <person name="Chen M.M."/>
            <person name="Childers C.P."/>
            <person name="Qu J."/>
            <person name="Dugan S."/>
            <person name="Lee S.L."/>
            <person name="Chao H."/>
            <person name="Dinh H."/>
            <person name="Han Y."/>
            <person name="Doddapaneni H."/>
            <person name="Worley K.C."/>
            <person name="Muzny D.M."/>
            <person name="Gibbs R.A."/>
            <person name="Richards S."/>
        </authorList>
    </citation>
    <scope>NUCLEOTIDE SEQUENCE</scope>
    <source>
        <strain evidence="8">HAZT.00-mixed</strain>
        <tissue evidence="8">Whole organism</tissue>
    </source>
</reference>
<comment type="subcellular location">
    <subcellularLocation>
        <location evidence="1">Apical cell membrane</location>
        <topology evidence="1">Multi-pass membrane protein</topology>
    </subcellularLocation>
</comment>
<comment type="similarity">
    <text evidence="2">Belongs to the SLC34A transporter family.</text>
</comment>
<feature type="transmembrane region" description="Helical" evidence="7">
    <location>
        <begin position="110"/>
        <end position="135"/>
    </location>
</feature>
<keyword evidence="4 7" id="KW-0812">Transmembrane</keyword>
<reference evidence="8" key="1">
    <citation type="submission" date="2014-08" db="EMBL/GenBank/DDBJ databases">
        <authorList>
            <person name="Murali S."/>
            <person name="Richards S."/>
            <person name="Bandaranaike D."/>
            <person name="Bellair M."/>
            <person name="Blankenburg K."/>
            <person name="Chao H."/>
            <person name="Dinh H."/>
            <person name="Doddapaneni H."/>
            <person name="Dugan-Rocha S."/>
            <person name="Elkadiri S."/>
            <person name="Gnanaolivu R."/>
            <person name="Hughes D."/>
            <person name="Lee S."/>
            <person name="Li M."/>
            <person name="Ming W."/>
            <person name="Munidasa M."/>
            <person name="Muniz J."/>
            <person name="Nguyen L."/>
            <person name="Osuji N."/>
            <person name="Pu L.-L."/>
            <person name="Puazo M."/>
            <person name="Skinner E."/>
            <person name="Qu C."/>
            <person name="Quiroz J."/>
            <person name="Raj R."/>
            <person name="Weissenberger G."/>
            <person name="Xin Y."/>
            <person name="Zou X."/>
            <person name="Han Y."/>
            <person name="Worley K."/>
            <person name="Muzny D."/>
            <person name="Gibbs R."/>
        </authorList>
    </citation>
    <scope>NUCLEOTIDE SEQUENCE</scope>
    <source>
        <strain evidence="8">HAZT.00-mixed</strain>
        <tissue evidence="8">Whole organism</tissue>
    </source>
</reference>
<feature type="transmembrane region" description="Helical" evidence="7">
    <location>
        <begin position="300"/>
        <end position="321"/>
    </location>
</feature>
<reference evidence="8" key="3">
    <citation type="submission" date="2019-06" db="EMBL/GenBank/DDBJ databases">
        <authorList>
            <person name="Poynton C."/>
            <person name="Hasenbein S."/>
            <person name="Benoit J.B."/>
            <person name="Sepulveda M.S."/>
            <person name="Poelchau M.F."/>
            <person name="Murali S.C."/>
            <person name="Chen S."/>
            <person name="Glastad K.M."/>
            <person name="Werren J.H."/>
            <person name="Vineis J.H."/>
            <person name="Bowen J.L."/>
            <person name="Friedrich M."/>
            <person name="Jones J."/>
            <person name="Robertson H.M."/>
            <person name="Feyereisen R."/>
            <person name="Mechler-Hickson A."/>
            <person name="Mathers N."/>
            <person name="Lee C.E."/>
            <person name="Colbourne J.K."/>
            <person name="Biales A."/>
            <person name="Johnston J.S."/>
            <person name="Wellborn G.A."/>
            <person name="Rosendale A.J."/>
            <person name="Cridge A.G."/>
            <person name="Munoz-Torres M.C."/>
            <person name="Bain P.A."/>
            <person name="Manny A.R."/>
            <person name="Major K.M."/>
            <person name="Lambert F.N."/>
            <person name="Vulpe C.D."/>
            <person name="Tuck P."/>
            <person name="Blalock B.J."/>
            <person name="Lin Y.-Y."/>
            <person name="Smith M.E."/>
            <person name="Ochoa-Acuna H."/>
            <person name="Chen M.-J.M."/>
            <person name="Childers C.P."/>
            <person name="Qu J."/>
            <person name="Dugan S."/>
            <person name="Lee S.L."/>
            <person name="Chao H."/>
            <person name="Dinh H."/>
            <person name="Han Y."/>
            <person name="Doddapaneni H."/>
            <person name="Worley K.C."/>
            <person name="Muzny D.M."/>
            <person name="Gibbs R.A."/>
            <person name="Richards S."/>
        </authorList>
    </citation>
    <scope>NUCLEOTIDE SEQUENCE</scope>
    <source>
        <strain evidence="8">HAZT.00-mixed</strain>
        <tissue evidence="8">Whole organism</tissue>
    </source>
</reference>
<evidence type="ECO:0000313" key="8">
    <source>
        <dbReference type="EMBL" id="KAA0192744.1"/>
    </source>
</evidence>
<gene>
    <name evidence="8" type="ORF">HAZT_HAZT008464</name>
</gene>
<dbReference type="PANTHER" id="PTHR10010">
    <property type="entry name" value="SOLUTE CARRIER FAMILY 34 SODIUM PHOSPHATE , MEMBER 2-RELATED"/>
    <property type="match status" value="1"/>
</dbReference>
<dbReference type="GO" id="GO:0044341">
    <property type="term" value="P:sodium-dependent phosphate transport"/>
    <property type="evidence" value="ECO:0007669"/>
    <property type="project" value="InterPro"/>
</dbReference>
<feature type="transmembrane region" description="Helical" evidence="7">
    <location>
        <begin position="230"/>
        <end position="251"/>
    </location>
</feature>
<dbReference type="OrthoDB" id="76259at2759"/>
<evidence type="ECO:0000256" key="1">
    <source>
        <dbReference type="ARBA" id="ARBA00004424"/>
    </source>
</evidence>
<sequence length="405" mass="44532">MDVRTAIPIIMGANIGTSVTNTLVSLGQMGNRDEFERAFAGATVHDIFNWMCVLVLLPLEVLTGYLYTLSKAVLAAFQFEHSEEVKIELLSKLTKPFTKRIIQIPLGDTAIGVMLMVFSLVLLCSCLVAIVKILGSLLKGSVANVIQTVLNADLPYVPWLTGYLAILVGAVMTFLLQSSSIFTSSLTPLVGLGLISVDRVYPLTLGSNLGTTTTALLAALSSEGNRLHPAIQVALVHLFFNMSGILLYYVIPFMRIPVPLAKMMGRTTAKYRWFAVFYMIISFGLFPMMIFAVSLGGPTAIYSVLIPLGMLLFFVILVNVMQAKCPKCLPSCLRSWHWLPLPLRSLQPLDRVFSKLACCCCKTSDQHLYMPPSERYDFDDQAGIQILVHADKNKPSIFSSNETCA</sequence>
<organism evidence="8">
    <name type="scientific">Hyalella azteca</name>
    <name type="common">Amphipod</name>
    <dbReference type="NCBI Taxonomy" id="294128"/>
    <lineage>
        <taxon>Eukaryota</taxon>
        <taxon>Metazoa</taxon>
        <taxon>Ecdysozoa</taxon>
        <taxon>Arthropoda</taxon>
        <taxon>Crustacea</taxon>
        <taxon>Multicrustacea</taxon>
        <taxon>Malacostraca</taxon>
        <taxon>Eumalacostraca</taxon>
        <taxon>Peracarida</taxon>
        <taxon>Amphipoda</taxon>
        <taxon>Senticaudata</taxon>
        <taxon>Talitrida</taxon>
        <taxon>Talitroidea</taxon>
        <taxon>Hyalellidae</taxon>
        <taxon>Hyalella</taxon>
    </lineage>
</organism>
<feature type="transmembrane region" description="Helical" evidence="7">
    <location>
        <begin position="47"/>
        <end position="67"/>
    </location>
</feature>
<comment type="caution">
    <text evidence="8">The sequence shown here is derived from an EMBL/GenBank/DDBJ whole genome shotgun (WGS) entry which is preliminary data.</text>
</comment>
<evidence type="ECO:0000256" key="3">
    <source>
        <dbReference type="ARBA" id="ARBA00022475"/>
    </source>
</evidence>
<accession>A0A6A0GZ09</accession>
<dbReference type="Proteomes" id="UP000711488">
    <property type="component" value="Unassembled WGS sequence"/>
</dbReference>
<protein>
    <submittedName>
        <fullName evidence="8">Uncharacterized protein</fullName>
    </submittedName>
</protein>
<evidence type="ECO:0000256" key="6">
    <source>
        <dbReference type="ARBA" id="ARBA00023136"/>
    </source>
</evidence>
<keyword evidence="6 7" id="KW-0472">Membrane</keyword>
<feature type="transmembrane region" description="Helical" evidence="7">
    <location>
        <begin position="156"/>
        <end position="176"/>
    </location>
</feature>
<feature type="transmembrane region" description="Helical" evidence="7">
    <location>
        <begin position="6"/>
        <end position="26"/>
    </location>
</feature>
<dbReference type="PANTHER" id="PTHR10010:SF46">
    <property type="entry name" value="SODIUM-DEPENDENT PHOSPHATE TRANSPORT PROTEIN 2B"/>
    <property type="match status" value="1"/>
</dbReference>
<proteinExistence type="inferred from homology"/>
<keyword evidence="5 7" id="KW-1133">Transmembrane helix</keyword>
<dbReference type="GO" id="GO:0016324">
    <property type="term" value="C:apical plasma membrane"/>
    <property type="evidence" value="ECO:0007669"/>
    <property type="project" value="UniProtKB-SubCell"/>
</dbReference>
<dbReference type="EMBL" id="JQDR03011450">
    <property type="protein sequence ID" value="KAA0192744.1"/>
    <property type="molecule type" value="Genomic_DNA"/>
</dbReference>
<evidence type="ECO:0000256" key="4">
    <source>
        <dbReference type="ARBA" id="ARBA00022692"/>
    </source>
</evidence>
<dbReference type="AlphaFoldDB" id="A0A6A0GZ09"/>